<reference evidence="1" key="1">
    <citation type="submission" date="2021-02" db="EMBL/GenBank/DDBJ databases">
        <authorList>
            <person name="Nowell W R."/>
        </authorList>
    </citation>
    <scope>NUCLEOTIDE SEQUENCE</scope>
</reference>
<evidence type="ECO:0000313" key="1">
    <source>
        <dbReference type="EMBL" id="CAF1331870.1"/>
    </source>
</evidence>
<gene>
    <name evidence="2" type="ORF">OKA104_LOCUS30756</name>
    <name evidence="1" type="ORF">VCS650_LOCUS32731</name>
</gene>
<name>A0A815FZB6_9BILA</name>
<evidence type="ECO:0000313" key="2">
    <source>
        <dbReference type="EMBL" id="CAF4017485.1"/>
    </source>
</evidence>
<dbReference type="EMBL" id="CAJNON010000606">
    <property type="protein sequence ID" value="CAF1331870.1"/>
    <property type="molecule type" value="Genomic_DNA"/>
</dbReference>
<protein>
    <submittedName>
        <fullName evidence="1">Uncharacterized protein</fullName>
    </submittedName>
</protein>
<sequence length="111" mass="13052">MDPLPPWGLLYAANSWKMDSVGLESIRRFGVIEIQCNDKEEFRELMRTYRGRQIRQADIMEYLEIIGSRFCQVSKMTVTVIPTEHPLYSLFGGSTEFKWRACKMQVIIDRK</sequence>
<proteinExistence type="predicted"/>
<dbReference type="Proteomes" id="UP000663881">
    <property type="component" value="Unassembled WGS sequence"/>
</dbReference>
<organism evidence="1 3">
    <name type="scientific">Adineta steineri</name>
    <dbReference type="NCBI Taxonomy" id="433720"/>
    <lineage>
        <taxon>Eukaryota</taxon>
        <taxon>Metazoa</taxon>
        <taxon>Spiralia</taxon>
        <taxon>Gnathifera</taxon>
        <taxon>Rotifera</taxon>
        <taxon>Eurotatoria</taxon>
        <taxon>Bdelloidea</taxon>
        <taxon>Adinetida</taxon>
        <taxon>Adinetidae</taxon>
        <taxon>Adineta</taxon>
    </lineage>
</organism>
<accession>A0A815FZB6</accession>
<evidence type="ECO:0000313" key="3">
    <source>
        <dbReference type="Proteomes" id="UP000663891"/>
    </source>
</evidence>
<dbReference type="Proteomes" id="UP000663891">
    <property type="component" value="Unassembled WGS sequence"/>
</dbReference>
<comment type="caution">
    <text evidence="1">The sequence shown here is derived from an EMBL/GenBank/DDBJ whole genome shotgun (WGS) entry which is preliminary data.</text>
</comment>
<dbReference type="EMBL" id="CAJOAY010003354">
    <property type="protein sequence ID" value="CAF4017485.1"/>
    <property type="molecule type" value="Genomic_DNA"/>
</dbReference>
<dbReference type="AlphaFoldDB" id="A0A815FZB6"/>